<proteinExistence type="inferred from homology"/>
<dbReference type="SFLD" id="SFLDS00019">
    <property type="entry name" value="Glutathione_Transferase_(cytos"/>
    <property type="match status" value="1"/>
</dbReference>
<organism evidence="4 5">
    <name type="scientific">Pseudoxanthomonas suwonensis (strain 11-1)</name>
    <dbReference type="NCBI Taxonomy" id="743721"/>
    <lineage>
        <taxon>Bacteria</taxon>
        <taxon>Pseudomonadati</taxon>
        <taxon>Pseudomonadota</taxon>
        <taxon>Gammaproteobacteria</taxon>
        <taxon>Lysobacterales</taxon>
        <taxon>Lysobacteraceae</taxon>
        <taxon>Pseudoxanthomonas</taxon>
    </lineage>
</organism>
<comment type="similarity">
    <text evidence="1">Belongs to the GST superfamily.</text>
</comment>
<dbReference type="Pfam" id="PF00043">
    <property type="entry name" value="GST_C"/>
    <property type="match status" value="1"/>
</dbReference>
<dbReference type="Gene3D" id="1.20.1050.10">
    <property type="match status" value="1"/>
</dbReference>
<protein>
    <submittedName>
        <fullName evidence="4">Glutathione S-transferase domain</fullName>
    </submittedName>
</protein>
<dbReference type="HOGENOM" id="CLU_011226_6_4_6"/>
<dbReference type="Pfam" id="PF02798">
    <property type="entry name" value="GST_N"/>
    <property type="match status" value="1"/>
</dbReference>
<dbReference type="PANTHER" id="PTHR44051">
    <property type="entry name" value="GLUTATHIONE S-TRANSFERASE-RELATED"/>
    <property type="match status" value="1"/>
</dbReference>
<dbReference type="RefSeq" id="WP_013534689.1">
    <property type="nucleotide sequence ID" value="NC_014924.1"/>
</dbReference>
<evidence type="ECO:0000259" key="3">
    <source>
        <dbReference type="PROSITE" id="PS50405"/>
    </source>
</evidence>
<feature type="domain" description="GST N-terminal" evidence="2">
    <location>
        <begin position="2"/>
        <end position="82"/>
    </location>
</feature>
<accession>E6WRR0</accession>
<dbReference type="InterPro" id="IPR036249">
    <property type="entry name" value="Thioredoxin-like_sf"/>
</dbReference>
<dbReference type="SFLD" id="SFLDG01150">
    <property type="entry name" value="Main.1:_Beta-like"/>
    <property type="match status" value="1"/>
</dbReference>
<dbReference type="STRING" id="743721.Psesu_1009"/>
<evidence type="ECO:0000259" key="2">
    <source>
        <dbReference type="PROSITE" id="PS50404"/>
    </source>
</evidence>
<dbReference type="CDD" id="cd03207">
    <property type="entry name" value="GST_C_8"/>
    <property type="match status" value="1"/>
</dbReference>
<reference evidence="4 5" key="1">
    <citation type="submission" date="2011-01" db="EMBL/GenBank/DDBJ databases">
        <title>Complete sequence of Pseudoxanthomonas suwonensis 11-1.</title>
        <authorList>
            <consortium name="US DOE Joint Genome Institute"/>
            <person name="Lucas S."/>
            <person name="Copeland A."/>
            <person name="Lapidus A."/>
            <person name="Cheng J.-F."/>
            <person name="Goodwin L."/>
            <person name="Pitluck S."/>
            <person name="Teshima H."/>
            <person name="Detter J.C."/>
            <person name="Han C."/>
            <person name="Tapia R."/>
            <person name="Land M."/>
            <person name="Hauser L."/>
            <person name="Kyrpides N."/>
            <person name="Ivanova N."/>
            <person name="Ovchinnikova G."/>
            <person name="Siebers A.K."/>
            <person name="Allgaier M."/>
            <person name="Thelen M.P."/>
            <person name="Hugenholtz P."/>
            <person name="Gladden J."/>
            <person name="Woyke T."/>
        </authorList>
    </citation>
    <scope>NUCLEOTIDE SEQUENCE [LARGE SCALE GENOMIC DNA]</scope>
    <source>
        <strain evidence="5">11-1</strain>
    </source>
</reference>
<dbReference type="InterPro" id="IPR040079">
    <property type="entry name" value="Glutathione_S-Trfase"/>
</dbReference>
<dbReference type="PANTHER" id="PTHR44051:SF21">
    <property type="entry name" value="GLUTATHIONE S-TRANSFERASE FAMILY PROTEIN"/>
    <property type="match status" value="1"/>
</dbReference>
<dbReference type="SFLD" id="SFLDG00358">
    <property type="entry name" value="Main_(cytGST)"/>
    <property type="match status" value="1"/>
</dbReference>
<keyword evidence="5" id="KW-1185">Reference proteome</keyword>
<dbReference type="Proteomes" id="UP000008632">
    <property type="component" value="Chromosome"/>
</dbReference>
<dbReference type="InterPro" id="IPR010987">
    <property type="entry name" value="Glutathione-S-Trfase_C-like"/>
</dbReference>
<dbReference type="KEGG" id="psu:Psesu_1009"/>
<gene>
    <name evidence="4" type="ordered locus">Psesu_1009</name>
</gene>
<evidence type="ECO:0000313" key="5">
    <source>
        <dbReference type="Proteomes" id="UP000008632"/>
    </source>
</evidence>
<dbReference type="PROSITE" id="PS50405">
    <property type="entry name" value="GST_CTER"/>
    <property type="match status" value="1"/>
</dbReference>
<dbReference type="Gene3D" id="3.40.30.10">
    <property type="entry name" value="Glutaredoxin"/>
    <property type="match status" value="1"/>
</dbReference>
<evidence type="ECO:0000313" key="4">
    <source>
        <dbReference type="EMBL" id="ADV26859.1"/>
    </source>
</evidence>
<dbReference type="eggNOG" id="COG0625">
    <property type="taxonomic scope" value="Bacteria"/>
</dbReference>
<dbReference type="InterPro" id="IPR036282">
    <property type="entry name" value="Glutathione-S-Trfase_C_sf"/>
</dbReference>
<sequence length="212" mass="22756">MGKTLTFYTNPQSRARITRWMLEETGLPYEEVVLEFGAAMKSPQYLAINPMGKVPAIRHGDVVVTENAAICAYLADLVPGKGLAPPPGSPERGSYYRWLFFLAGPVESLLTAKHAGALAAPLSAGYGTEEDVLRTLEQAVAGREHLAGDRFTAADLMMAAFLGYYMMIGLIEKRPAFTAFAQLHASRPAAIAANARDNELAARAGTPQGQEG</sequence>
<dbReference type="EMBL" id="CP002446">
    <property type="protein sequence ID" value="ADV26859.1"/>
    <property type="molecule type" value="Genomic_DNA"/>
</dbReference>
<keyword evidence="4" id="KW-0808">Transferase</keyword>
<dbReference type="PROSITE" id="PS50404">
    <property type="entry name" value="GST_NTER"/>
    <property type="match status" value="1"/>
</dbReference>
<dbReference type="AlphaFoldDB" id="E6WRR0"/>
<dbReference type="OrthoDB" id="5740960at2"/>
<dbReference type="CDD" id="cd03046">
    <property type="entry name" value="GST_N_GTT1_like"/>
    <property type="match status" value="1"/>
</dbReference>
<name>E6WRR0_PSEUU</name>
<dbReference type="InterPro" id="IPR004045">
    <property type="entry name" value="Glutathione_S-Trfase_N"/>
</dbReference>
<dbReference type="SUPFAM" id="SSF52833">
    <property type="entry name" value="Thioredoxin-like"/>
    <property type="match status" value="1"/>
</dbReference>
<dbReference type="InterPro" id="IPR004046">
    <property type="entry name" value="GST_C"/>
</dbReference>
<evidence type="ECO:0000256" key="1">
    <source>
        <dbReference type="RuleBase" id="RU003494"/>
    </source>
</evidence>
<dbReference type="GO" id="GO:0016740">
    <property type="term" value="F:transferase activity"/>
    <property type="evidence" value="ECO:0007669"/>
    <property type="project" value="UniProtKB-KW"/>
</dbReference>
<dbReference type="SUPFAM" id="SSF47616">
    <property type="entry name" value="GST C-terminal domain-like"/>
    <property type="match status" value="1"/>
</dbReference>
<feature type="domain" description="GST C-terminal" evidence="3">
    <location>
        <begin position="88"/>
        <end position="208"/>
    </location>
</feature>